<keyword evidence="1" id="KW-1133">Transmembrane helix</keyword>
<evidence type="ECO:0000313" key="2">
    <source>
        <dbReference type="EMBL" id="KLO19925.1"/>
    </source>
</evidence>
<evidence type="ECO:0000313" key="3">
    <source>
        <dbReference type="Proteomes" id="UP000053477"/>
    </source>
</evidence>
<proteinExistence type="predicted"/>
<keyword evidence="3" id="KW-1185">Reference proteome</keyword>
<dbReference type="InParanoid" id="A0A0H2S6N7"/>
<protein>
    <submittedName>
        <fullName evidence="2">Uncharacterized protein</fullName>
    </submittedName>
</protein>
<feature type="transmembrane region" description="Helical" evidence="1">
    <location>
        <begin position="77"/>
        <end position="96"/>
    </location>
</feature>
<evidence type="ECO:0000256" key="1">
    <source>
        <dbReference type="SAM" id="Phobius"/>
    </source>
</evidence>
<keyword evidence="1" id="KW-0812">Transmembrane</keyword>
<accession>A0A0H2S6N7</accession>
<keyword evidence="1" id="KW-0472">Membrane</keyword>
<reference evidence="2 3" key="1">
    <citation type="submission" date="2015-04" db="EMBL/GenBank/DDBJ databases">
        <title>Complete genome sequence of Schizopora paradoxa KUC8140, a cosmopolitan wood degrader in East Asia.</title>
        <authorList>
            <consortium name="DOE Joint Genome Institute"/>
            <person name="Min B."/>
            <person name="Park H."/>
            <person name="Jang Y."/>
            <person name="Kim J.-J."/>
            <person name="Kim K.H."/>
            <person name="Pangilinan J."/>
            <person name="Lipzen A."/>
            <person name="Riley R."/>
            <person name="Grigoriev I.V."/>
            <person name="Spatafora J.W."/>
            <person name="Choi I.-G."/>
        </authorList>
    </citation>
    <scope>NUCLEOTIDE SEQUENCE [LARGE SCALE GENOMIC DNA]</scope>
    <source>
        <strain evidence="2 3">KUC8140</strain>
    </source>
</reference>
<dbReference type="Proteomes" id="UP000053477">
    <property type="component" value="Unassembled WGS sequence"/>
</dbReference>
<name>A0A0H2S6N7_9AGAM</name>
<dbReference type="AlphaFoldDB" id="A0A0H2S6N7"/>
<dbReference type="EMBL" id="KQ085884">
    <property type="protein sequence ID" value="KLO19925.1"/>
    <property type="molecule type" value="Genomic_DNA"/>
</dbReference>
<gene>
    <name evidence="2" type="ORF">SCHPADRAFT_924199</name>
</gene>
<sequence length="439" mass="47288">MASTSYYSDVKVASSYDLEAARPSAPSKLNAQAHLMYFDPVADKEDDDELALGGYTKDTSFLCSLNSSCLCFNRPCGIFGTFLFSVIVTFVLLFCISSGNSPSISDERSFSDALKLSHCENAPHFFQNVNKVTYPIHLDDARKLSLRMKGDALGSLKIVRDERPTANPYLATIELSVRTNEKSLLDEVVVYDEVKNGSVWWLLTPNILESTDIDGDGLPIEPCMNYDIVLHIPAGLEKLHIVSHTATQVLISESSASTSSHQNILSSLYISIRSASESNLFASSHSTLSATRTAIQMSGGKITGSIALGALLQIDTQQGIVSTDLDVIQLPANVQSTPATLRTVSGPGKTALRVVRPSENSYAPINAEHRAQSELNLDYTKASLDGKVELEGALAGQLNDVSFSSFTDAEAFSNAGISTTGEDRLSVISLDSTRTGTHV</sequence>
<organism evidence="2 3">
    <name type="scientific">Schizopora paradoxa</name>
    <dbReference type="NCBI Taxonomy" id="27342"/>
    <lineage>
        <taxon>Eukaryota</taxon>
        <taxon>Fungi</taxon>
        <taxon>Dikarya</taxon>
        <taxon>Basidiomycota</taxon>
        <taxon>Agaricomycotina</taxon>
        <taxon>Agaricomycetes</taxon>
        <taxon>Hymenochaetales</taxon>
        <taxon>Schizoporaceae</taxon>
        <taxon>Schizopora</taxon>
    </lineage>
</organism>